<comment type="pathway">
    <text evidence="1">Lipid metabolism.</text>
</comment>
<evidence type="ECO:0000313" key="10">
    <source>
        <dbReference type="EMBL" id="RMI26998.1"/>
    </source>
</evidence>
<keyword evidence="2" id="KW-0444">Lipid biosynthesis</keyword>
<dbReference type="AlphaFoldDB" id="A0A3A9JJM3"/>
<dbReference type="RefSeq" id="WP_120638611.1">
    <property type="nucleotide sequence ID" value="NZ_RAQU01000065.1"/>
</dbReference>
<evidence type="ECO:0000256" key="3">
    <source>
        <dbReference type="ARBA" id="ARBA00022679"/>
    </source>
</evidence>
<dbReference type="InterPro" id="IPR002123">
    <property type="entry name" value="Plipid/glycerol_acylTrfase"/>
</dbReference>
<dbReference type="CDD" id="cd07989">
    <property type="entry name" value="LPLAT_AGPAT-like"/>
    <property type="match status" value="1"/>
</dbReference>
<dbReference type="InParanoid" id="A0A3A9JJM3"/>
<evidence type="ECO:0000259" key="8">
    <source>
        <dbReference type="SMART" id="SM00563"/>
    </source>
</evidence>
<dbReference type="PANTHER" id="PTHR10434">
    <property type="entry name" value="1-ACYL-SN-GLYCEROL-3-PHOSPHATE ACYLTRANSFERASE"/>
    <property type="match status" value="1"/>
</dbReference>
<feature type="domain" description="Phospholipid/glycerol acyltransferase" evidence="8">
    <location>
        <begin position="101"/>
        <end position="211"/>
    </location>
</feature>
<keyword evidence="3 9" id="KW-0808">Transferase</keyword>
<keyword evidence="11" id="KW-1185">Reference proteome</keyword>
<dbReference type="SMART" id="SM00563">
    <property type="entry name" value="PlsC"/>
    <property type="match status" value="1"/>
</dbReference>
<dbReference type="EMBL" id="RFLX01000001">
    <property type="protein sequence ID" value="RMI26998.1"/>
    <property type="molecule type" value="Genomic_DNA"/>
</dbReference>
<keyword evidence="4" id="KW-0443">Lipid metabolism</keyword>
<evidence type="ECO:0000256" key="4">
    <source>
        <dbReference type="ARBA" id="ARBA00023098"/>
    </source>
</evidence>
<evidence type="ECO:0000256" key="7">
    <source>
        <dbReference type="SAM" id="Phobius"/>
    </source>
</evidence>
<dbReference type="OrthoDB" id="9806880at2"/>
<sequence length="299" mass="32262">MTANQTALDPLTGRRPLLVGPPDASPLSRGSRLRAAGRLLLVALWTLLCIPVQTVLVLLPGRGKVWFGGLYHRVLCRIIGLKVRVVGQRADQGPAGRGRTVLFLSNHSSWLDIPVLGGVLQAPFVSKAEVGQWPGISIVARLGRTVYVSRARGRTGEEAGEMRQRLAAGDSLVLFPEGTSSDGTRVLPFRSSFLAVAEAAAAVQPVSIVYDRIGGLPTTRRDRPIFAWYGDMEIGSHFWRLARGPGGQVTVVLHEPLDPRAYPNRKMLTAAVERVVVEGAAALRQGRPAKPLPALMKGR</sequence>
<dbReference type="GO" id="GO:0003841">
    <property type="term" value="F:1-acylglycerol-3-phosphate O-acyltransferase activity"/>
    <property type="evidence" value="ECO:0007669"/>
    <property type="project" value="TreeGrafter"/>
</dbReference>
<organism evidence="9 12">
    <name type="scientific">Teichococcus wenyumeiae</name>
    <dbReference type="NCBI Taxonomy" id="2478470"/>
    <lineage>
        <taxon>Bacteria</taxon>
        <taxon>Pseudomonadati</taxon>
        <taxon>Pseudomonadota</taxon>
        <taxon>Alphaproteobacteria</taxon>
        <taxon>Acetobacterales</taxon>
        <taxon>Roseomonadaceae</taxon>
        <taxon>Roseomonas</taxon>
    </lineage>
</organism>
<evidence type="ECO:0000313" key="9">
    <source>
        <dbReference type="EMBL" id="RKK03874.1"/>
    </source>
</evidence>
<reference evidence="9 12" key="1">
    <citation type="submission" date="2018-09" db="EMBL/GenBank/DDBJ databases">
        <title>Roseomonas sp. nov., isolated from feces of Tibetan antelopes in the Qinghai-Tibet plateau, China.</title>
        <authorList>
            <person name="Tian Z."/>
        </authorList>
    </citation>
    <scope>NUCLEOTIDE SEQUENCE [LARGE SCALE GENOMIC DNA]</scope>
    <source>
        <strain evidence="10 11">Z23</strain>
        <strain evidence="9 12">Z24</strain>
    </source>
</reference>
<name>A0A3A9JJM3_9PROT</name>
<dbReference type="GO" id="GO:0006654">
    <property type="term" value="P:phosphatidic acid biosynthetic process"/>
    <property type="evidence" value="ECO:0007669"/>
    <property type="project" value="TreeGrafter"/>
</dbReference>
<evidence type="ECO:0000256" key="1">
    <source>
        <dbReference type="ARBA" id="ARBA00005189"/>
    </source>
</evidence>
<dbReference type="Pfam" id="PF01553">
    <property type="entry name" value="Acyltransferase"/>
    <property type="match status" value="1"/>
</dbReference>
<keyword evidence="7" id="KW-0812">Transmembrane</keyword>
<evidence type="ECO:0000256" key="6">
    <source>
        <dbReference type="SAM" id="MobiDB-lite"/>
    </source>
</evidence>
<dbReference type="Proteomes" id="UP000274097">
    <property type="component" value="Unassembled WGS sequence"/>
</dbReference>
<proteinExistence type="predicted"/>
<gene>
    <name evidence="9" type="ORF">D6Z83_12355</name>
    <name evidence="10" type="ORF">EBE87_01035</name>
</gene>
<evidence type="ECO:0000313" key="11">
    <source>
        <dbReference type="Proteomes" id="UP000274097"/>
    </source>
</evidence>
<keyword evidence="7" id="KW-0472">Membrane</keyword>
<accession>A0A3A9JJM3</accession>
<dbReference type="EMBL" id="RAQU01000065">
    <property type="protein sequence ID" value="RKK03874.1"/>
    <property type="molecule type" value="Genomic_DNA"/>
</dbReference>
<dbReference type="PANTHER" id="PTHR10434:SF64">
    <property type="entry name" value="1-ACYL-SN-GLYCEROL-3-PHOSPHATE ACYLTRANSFERASE-RELATED"/>
    <property type="match status" value="1"/>
</dbReference>
<keyword evidence="5 9" id="KW-0012">Acyltransferase</keyword>
<comment type="caution">
    <text evidence="9">The sequence shown here is derived from an EMBL/GenBank/DDBJ whole genome shotgun (WGS) entry which is preliminary data.</text>
</comment>
<keyword evidence="7" id="KW-1133">Transmembrane helix</keyword>
<dbReference type="Proteomes" id="UP000278036">
    <property type="component" value="Unassembled WGS sequence"/>
</dbReference>
<protein>
    <submittedName>
        <fullName evidence="9">1-acyl-sn-glycerol-3-phosphate acyltransferase</fullName>
    </submittedName>
</protein>
<evidence type="ECO:0000313" key="12">
    <source>
        <dbReference type="Proteomes" id="UP000278036"/>
    </source>
</evidence>
<evidence type="ECO:0000256" key="5">
    <source>
        <dbReference type="ARBA" id="ARBA00023315"/>
    </source>
</evidence>
<feature type="transmembrane region" description="Helical" evidence="7">
    <location>
        <begin position="39"/>
        <end position="59"/>
    </location>
</feature>
<evidence type="ECO:0000256" key="2">
    <source>
        <dbReference type="ARBA" id="ARBA00022516"/>
    </source>
</evidence>
<dbReference type="SUPFAM" id="SSF69593">
    <property type="entry name" value="Glycerol-3-phosphate (1)-acyltransferase"/>
    <property type="match status" value="1"/>
</dbReference>
<feature type="region of interest" description="Disordered" evidence="6">
    <location>
        <begin position="1"/>
        <end position="29"/>
    </location>
</feature>